<dbReference type="PIRSF" id="PIRSF500136">
    <property type="entry name" value="UDP_ManNAc_DH"/>
    <property type="match status" value="1"/>
</dbReference>
<dbReference type="InterPro" id="IPR001732">
    <property type="entry name" value="UDP-Glc/GDP-Man_DH_N"/>
</dbReference>
<dbReference type="SMART" id="SM00984">
    <property type="entry name" value="UDPG_MGDP_dh_C"/>
    <property type="match status" value="1"/>
</dbReference>
<feature type="domain" description="UDP-glucose/GDP-mannose dehydrogenase C-terminal" evidence="4">
    <location>
        <begin position="308"/>
        <end position="403"/>
    </location>
</feature>
<dbReference type="SUPFAM" id="SSF52413">
    <property type="entry name" value="UDP-glucose/GDP-mannose dehydrogenase C-terminal domain"/>
    <property type="match status" value="1"/>
</dbReference>
<keyword evidence="2" id="KW-0520">NAD</keyword>
<evidence type="ECO:0000313" key="5">
    <source>
        <dbReference type="EMBL" id="GAA3215678.1"/>
    </source>
</evidence>
<gene>
    <name evidence="5" type="ORF">GCM10010468_37280</name>
</gene>
<evidence type="ECO:0000256" key="1">
    <source>
        <dbReference type="ARBA" id="ARBA00023002"/>
    </source>
</evidence>
<name>A0ABP6QB51_9ACTN</name>
<dbReference type="InterPro" id="IPR036291">
    <property type="entry name" value="NAD(P)-bd_dom_sf"/>
</dbReference>
<dbReference type="InterPro" id="IPR008927">
    <property type="entry name" value="6-PGluconate_DH-like_C_sf"/>
</dbReference>
<dbReference type="PANTHER" id="PTHR43491">
    <property type="entry name" value="UDP-N-ACETYL-D-MANNOSAMINE DEHYDROGENASE"/>
    <property type="match status" value="1"/>
</dbReference>
<protein>
    <submittedName>
        <fullName evidence="5">Nucleotide sugar dehydrogenase</fullName>
    </submittedName>
</protein>
<dbReference type="Gene3D" id="3.40.50.720">
    <property type="entry name" value="NAD(P)-binding Rossmann-like Domain"/>
    <property type="match status" value="2"/>
</dbReference>
<dbReference type="Pfam" id="PF00984">
    <property type="entry name" value="UDPG_MGDP_dh"/>
    <property type="match status" value="1"/>
</dbReference>
<proteinExistence type="inferred from homology"/>
<dbReference type="InterPro" id="IPR028359">
    <property type="entry name" value="UDP_ManNAc/GlcNAc_DH"/>
</dbReference>
<reference evidence="6" key="1">
    <citation type="journal article" date="2019" name="Int. J. Syst. Evol. Microbiol.">
        <title>The Global Catalogue of Microorganisms (GCM) 10K type strain sequencing project: providing services to taxonomists for standard genome sequencing and annotation.</title>
        <authorList>
            <consortium name="The Broad Institute Genomics Platform"/>
            <consortium name="The Broad Institute Genome Sequencing Center for Infectious Disease"/>
            <person name="Wu L."/>
            <person name="Ma J."/>
        </authorList>
    </citation>
    <scope>NUCLEOTIDE SEQUENCE [LARGE SCALE GENOMIC DNA]</scope>
    <source>
        <strain evidence="6">JCM 9377</strain>
    </source>
</reference>
<dbReference type="InterPro" id="IPR017476">
    <property type="entry name" value="UDP-Glc/GDP-Man"/>
</dbReference>
<evidence type="ECO:0000256" key="2">
    <source>
        <dbReference type="ARBA" id="ARBA00023027"/>
    </source>
</evidence>
<dbReference type="PANTHER" id="PTHR43491:SF1">
    <property type="entry name" value="UDP-N-ACETYL-D-MANNOSAMINE DEHYDROGENASE"/>
    <property type="match status" value="1"/>
</dbReference>
<evidence type="ECO:0000313" key="6">
    <source>
        <dbReference type="Proteomes" id="UP001501237"/>
    </source>
</evidence>
<keyword evidence="6" id="KW-1185">Reference proteome</keyword>
<comment type="caution">
    <text evidence="5">The sequence shown here is derived from an EMBL/GenBank/DDBJ whole genome shotgun (WGS) entry which is preliminary data.</text>
</comment>
<dbReference type="PIRSF" id="PIRSF000124">
    <property type="entry name" value="UDPglc_GDPman_dh"/>
    <property type="match status" value="1"/>
</dbReference>
<evidence type="ECO:0000256" key="3">
    <source>
        <dbReference type="PIRNR" id="PIRNR000124"/>
    </source>
</evidence>
<dbReference type="SUPFAM" id="SSF48179">
    <property type="entry name" value="6-phosphogluconate dehydrogenase C-terminal domain-like"/>
    <property type="match status" value="1"/>
</dbReference>
<dbReference type="EMBL" id="BAAAUV010000008">
    <property type="protein sequence ID" value="GAA3215678.1"/>
    <property type="molecule type" value="Genomic_DNA"/>
</dbReference>
<dbReference type="SUPFAM" id="SSF51735">
    <property type="entry name" value="NAD(P)-binding Rossmann-fold domains"/>
    <property type="match status" value="1"/>
</dbReference>
<dbReference type="Pfam" id="PF03720">
    <property type="entry name" value="UDPG_MGDP_dh_C"/>
    <property type="match status" value="1"/>
</dbReference>
<dbReference type="InterPro" id="IPR014027">
    <property type="entry name" value="UDP-Glc/GDP-Man_DH_C"/>
</dbReference>
<accession>A0ABP6QB51</accession>
<organism evidence="5 6">
    <name type="scientific">Actinocorallia longicatena</name>
    <dbReference type="NCBI Taxonomy" id="111803"/>
    <lineage>
        <taxon>Bacteria</taxon>
        <taxon>Bacillati</taxon>
        <taxon>Actinomycetota</taxon>
        <taxon>Actinomycetes</taxon>
        <taxon>Streptosporangiales</taxon>
        <taxon>Thermomonosporaceae</taxon>
        <taxon>Actinocorallia</taxon>
    </lineage>
</organism>
<evidence type="ECO:0000259" key="4">
    <source>
        <dbReference type="SMART" id="SM00984"/>
    </source>
</evidence>
<dbReference type="Proteomes" id="UP001501237">
    <property type="component" value="Unassembled WGS sequence"/>
</dbReference>
<sequence length="446" mass="47990">MTVEIGLRAALLAGRTRLSVWGGGYIGLSTAINYASHGVRCRVHDIDPARVEEIRAGRSGLPLFEEWIGIPLAPLVRAGLIEATTETVEESRAVHVLAVPTERDGAPWAEPLDTVAAHVMRTDPALCVIESTATPGTCDALADVHPGIPLVVAPRRDWFLGEARRTRELPRVHAALREDLSDAAEDVLSIVSDHLLRASSCGVAELTKCLENGLHHMAALYATQIARAFPGHDVNEAFALASSHWRVQNTYFASAGTGGHCLPVATRHLLEAGDATVLTLLAEGWKFEADQRDYVAALLSGEASGAVGILGLSYRADIPTTTLSPFLDVADRIAGLGRAVLVHDPYCGESIAQDHPALGQGDFHEILRSCGRIFLGAPHRLYRSLTAEDVVMFMRPGQVVLDNEGGWSHLRAAFESAGVLYRRIGDAGWSEPVPTSLSWSPFHDGR</sequence>
<dbReference type="RefSeq" id="WP_344829655.1">
    <property type="nucleotide sequence ID" value="NZ_BAAAUV010000008.1"/>
</dbReference>
<dbReference type="Pfam" id="PF03721">
    <property type="entry name" value="UDPG_MGDP_dh_N"/>
    <property type="match status" value="1"/>
</dbReference>
<comment type="similarity">
    <text evidence="3">Belongs to the UDP-glucose/GDP-mannose dehydrogenase family.</text>
</comment>
<keyword evidence="1" id="KW-0560">Oxidoreductase</keyword>
<dbReference type="InterPro" id="IPR014026">
    <property type="entry name" value="UDP-Glc/GDP-Man_DH_dimer"/>
</dbReference>
<dbReference type="InterPro" id="IPR036220">
    <property type="entry name" value="UDP-Glc/GDP-Man_DH_C_sf"/>
</dbReference>